<dbReference type="PANTHER" id="PTHR14614">
    <property type="entry name" value="HEPATOCELLULAR CARCINOMA-ASSOCIATED ANTIGEN"/>
    <property type="match status" value="1"/>
</dbReference>
<dbReference type="Gene3D" id="3.40.50.150">
    <property type="entry name" value="Vaccinia Virus protein VP39"/>
    <property type="match status" value="1"/>
</dbReference>
<evidence type="ECO:0008006" key="3">
    <source>
        <dbReference type="Google" id="ProtNLM"/>
    </source>
</evidence>
<sequence>MARQGTAGYDGSLQPVDGDALRDEMAEKADSIEGSILSPMSPHHFWRGDWGSSLRRRWDVDDTLRVERCYQPEGTPEAACLTICEVPFAPSLCVGTGGVVWPASLALASYVYRERAALHLEAVRTVLEIGAGSGIPGLCAASLLSDSSCRVFLTDENRCILENLRLNADANRAAAVAQLQVAPFVWEDFLQGTTHAPVEDVDLLLGSDVIWGDRGPAVARLALRLLRPGGMLLVSAREGRNGLDAFAHILRGEEDEEKASDPEFAVEMLRVDSLGPSAPGRTGSTPRCYRVPKAASTKDRPVPLAKDLL</sequence>
<dbReference type="AlphaFoldDB" id="A0A7S4RA50"/>
<feature type="region of interest" description="Disordered" evidence="1">
    <location>
        <begin position="274"/>
        <end position="309"/>
    </location>
</feature>
<evidence type="ECO:0000256" key="1">
    <source>
        <dbReference type="SAM" id="MobiDB-lite"/>
    </source>
</evidence>
<reference evidence="2" key="1">
    <citation type="submission" date="2021-01" db="EMBL/GenBank/DDBJ databases">
        <authorList>
            <person name="Corre E."/>
            <person name="Pelletier E."/>
            <person name="Niang G."/>
            <person name="Scheremetjew M."/>
            <person name="Finn R."/>
            <person name="Kale V."/>
            <person name="Holt S."/>
            <person name="Cochrane G."/>
            <person name="Meng A."/>
            <person name="Brown T."/>
            <person name="Cohen L."/>
        </authorList>
    </citation>
    <scope>NUCLEOTIDE SEQUENCE</scope>
    <source>
        <strain evidence="2">CCMP3105</strain>
    </source>
</reference>
<accession>A0A7S4RA50</accession>
<dbReference type="InterPro" id="IPR019410">
    <property type="entry name" value="Methyltransf_16"/>
</dbReference>
<dbReference type="Pfam" id="PF10294">
    <property type="entry name" value="Methyltransf_16"/>
    <property type="match status" value="1"/>
</dbReference>
<organism evidence="2">
    <name type="scientific">Alexandrium monilatum</name>
    <dbReference type="NCBI Taxonomy" id="311494"/>
    <lineage>
        <taxon>Eukaryota</taxon>
        <taxon>Sar</taxon>
        <taxon>Alveolata</taxon>
        <taxon>Dinophyceae</taxon>
        <taxon>Gonyaulacales</taxon>
        <taxon>Pyrocystaceae</taxon>
        <taxon>Alexandrium</taxon>
    </lineage>
</organism>
<gene>
    <name evidence="2" type="ORF">AMON00008_LOCUS31532</name>
</gene>
<dbReference type="InterPro" id="IPR029063">
    <property type="entry name" value="SAM-dependent_MTases_sf"/>
</dbReference>
<protein>
    <recommendedName>
        <fullName evidence="3">Calmodulin-lysine N-methyltransferase</fullName>
    </recommendedName>
</protein>
<proteinExistence type="predicted"/>
<name>A0A7S4RA50_9DINO</name>
<dbReference type="EMBL" id="HBNR01045346">
    <property type="protein sequence ID" value="CAE4606293.1"/>
    <property type="molecule type" value="Transcribed_RNA"/>
</dbReference>
<dbReference type="SUPFAM" id="SSF53335">
    <property type="entry name" value="S-adenosyl-L-methionine-dependent methyltransferases"/>
    <property type="match status" value="1"/>
</dbReference>
<evidence type="ECO:0000313" key="2">
    <source>
        <dbReference type="EMBL" id="CAE4606293.1"/>
    </source>
</evidence>
<dbReference type="CDD" id="cd02440">
    <property type="entry name" value="AdoMet_MTases"/>
    <property type="match status" value="1"/>
</dbReference>